<evidence type="ECO:0000256" key="1">
    <source>
        <dbReference type="SAM" id="MobiDB-lite"/>
    </source>
</evidence>
<feature type="chain" id="PRO_5021215646" evidence="2">
    <location>
        <begin position="22"/>
        <end position="227"/>
    </location>
</feature>
<keyword evidence="2" id="KW-0732">Signal</keyword>
<protein>
    <submittedName>
        <fullName evidence="3">Uncharacterized protein</fullName>
    </submittedName>
</protein>
<reference evidence="3" key="1">
    <citation type="submission" date="2019-02" db="EMBL/GenBank/DDBJ databases">
        <authorList>
            <person name="Pothier F.J."/>
        </authorList>
    </citation>
    <scope>NUCLEOTIDE SEQUENCE</scope>
    <source>
        <strain evidence="3">CI-1B</strain>
    </source>
</reference>
<dbReference type="Proteomes" id="UP000328092">
    <property type="component" value="Unassembled WGS sequence"/>
</dbReference>
<comment type="caution">
    <text evidence="3">The sequence shown here is derived from an EMBL/GenBank/DDBJ whole genome shotgun (WGS) entry which is preliminary data.</text>
</comment>
<accession>A0A508TXH5</accession>
<feature type="compositionally biased region" description="Low complexity" evidence="1">
    <location>
        <begin position="47"/>
        <end position="84"/>
    </location>
</feature>
<name>A0A508TXH5_9BRAD</name>
<dbReference type="EMBL" id="CAADFC020000032">
    <property type="protein sequence ID" value="VIO78892.1"/>
    <property type="molecule type" value="Genomic_DNA"/>
</dbReference>
<evidence type="ECO:0000313" key="3">
    <source>
        <dbReference type="EMBL" id="VIO78892.1"/>
    </source>
</evidence>
<proteinExistence type="predicted"/>
<evidence type="ECO:0000313" key="4">
    <source>
        <dbReference type="Proteomes" id="UP000328092"/>
    </source>
</evidence>
<gene>
    <name evidence="3" type="ORF">CI1B_75670</name>
</gene>
<keyword evidence="4" id="KW-1185">Reference proteome</keyword>
<organism evidence="3 4">
    <name type="scientific">Bradyrhizobium ivorense</name>
    <dbReference type="NCBI Taxonomy" id="2511166"/>
    <lineage>
        <taxon>Bacteria</taxon>
        <taxon>Pseudomonadati</taxon>
        <taxon>Pseudomonadota</taxon>
        <taxon>Alphaproteobacteria</taxon>
        <taxon>Hyphomicrobiales</taxon>
        <taxon>Nitrobacteraceae</taxon>
        <taxon>Bradyrhizobium</taxon>
    </lineage>
</organism>
<feature type="signal peptide" evidence="2">
    <location>
        <begin position="1"/>
        <end position="21"/>
    </location>
</feature>
<evidence type="ECO:0000256" key="2">
    <source>
        <dbReference type="SAM" id="SignalP"/>
    </source>
</evidence>
<sequence>MQLNRTLVLIFASVVTALVVAAFSAAVVGYAQQAAPTQLQPPPGAPQPAKKPVAAKPHAKPQAQTQPPAAAAAAQQPAAGQQQATVFDDHARQANITTCASLFGTLGRGVTVNSTYTAKSQWDSRAGNVHSVQSLVALSQPAPNNTTLPAAGVVFAAPVGSGCEGNLVRITPNPQSCSAVAAELAKLNGQSSALGELSTLTLPNGAQVMLIPVGNACVAVTALRIAG</sequence>
<dbReference type="RefSeq" id="WP_139864116.1">
    <property type="nucleotide sequence ID" value="NZ_CAADFC020000032.1"/>
</dbReference>
<dbReference type="AlphaFoldDB" id="A0A508TXH5"/>
<dbReference type="OrthoDB" id="7573289at2"/>
<feature type="region of interest" description="Disordered" evidence="1">
    <location>
        <begin position="36"/>
        <end position="85"/>
    </location>
</feature>